<comment type="caution">
    <text evidence="3">The sequence shown here is derived from an EMBL/GenBank/DDBJ whole genome shotgun (WGS) entry which is preliminary data.</text>
</comment>
<dbReference type="SMART" id="SM00710">
    <property type="entry name" value="PbH1"/>
    <property type="match status" value="6"/>
</dbReference>
<keyword evidence="1" id="KW-1015">Disulfide bond</keyword>
<evidence type="ECO:0000256" key="1">
    <source>
        <dbReference type="ARBA" id="ARBA00023157"/>
    </source>
</evidence>
<reference evidence="3" key="1">
    <citation type="journal article" date="2015" name="BMC Genomics">
        <title>Genome mining reveals unlocked bioactive potential of marine Gram-negative bacteria.</title>
        <authorList>
            <person name="Machado H."/>
            <person name="Sonnenschein E.C."/>
            <person name="Melchiorsen J."/>
            <person name="Gram L."/>
        </authorList>
    </citation>
    <scope>NUCLEOTIDE SEQUENCE</scope>
    <source>
        <strain evidence="3">S2052</strain>
    </source>
</reference>
<protein>
    <recommendedName>
        <fullName evidence="2">Rhamnogalacturonase A/B/Epimerase-like pectate lyase domain-containing protein</fullName>
    </recommendedName>
</protein>
<dbReference type="EMBL" id="JXXR01000010">
    <property type="protein sequence ID" value="KJY73881.1"/>
    <property type="molecule type" value="Genomic_DNA"/>
</dbReference>
<dbReference type="SUPFAM" id="SSF51126">
    <property type="entry name" value="Pectin lyase-like"/>
    <property type="match status" value="1"/>
</dbReference>
<dbReference type="Gene3D" id="2.160.20.10">
    <property type="entry name" value="Single-stranded right-handed beta-helix, Pectin lyase-like"/>
    <property type="match status" value="1"/>
</dbReference>
<dbReference type="AlphaFoldDB" id="A0A837G9A1"/>
<proteinExistence type="predicted"/>
<dbReference type="InterPro" id="IPR006626">
    <property type="entry name" value="PbH1"/>
</dbReference>
<dbReference type="OrthoDB" id="5871643at2"/>
<gene>
    <name evidence="3" type="ORF">TW71_09205</name>
</gene>
<evidence type="ECO:0000313" key="3">
    <source>
        <dbReference type="EMBL" id="KJY73881.1"/>
    </source>
</evidence>
<dbReference type="Pfam" id="PF12708">
    <property type="entry name" value="Pect-lyase_RHGA_epim"/>
    <property type="match status" value="1"/>
</dbReference>
<evidence type="ECO:0000259" key="2">
    <source>
        <dbReference type="Pfam" id="PF12708"/>
    </source>
</evidence>
<dbReference type="InterPro" id="IPR024535">
    <property type="entry name" value="RHGA/B-epi-like_pectate_lyase"/>
</dbReference>
<dbReference type="PANTHER" id="PTHR31736:SF19">
    <property type="entry name" value="PECTIN LYASE SUPERFAMILY PROTEIN-RELATED"/>
    <property type="match status" value="1"/>
</dbReference>
<name>A0A837G9A1_9VIBR</name>
<dbReference type="InterPro" id="IPR012334">
    <property type="entry name" value="Pectin_lyas_fold"/>
</dbReference>
<dbReference type="RefSeq" id="WP_045985672.1">
    <property type="nucleotide sequence ID" value="NZ_CP063052.1"/>
</dbReference>
<dbReference type="PANTHER" id="PTHR31736">
    <property type="match status" value="1"/>
</dbReference>
<feature type="domain" description="Rhamnogalacturonase A/B/Epimerase-like pectate lyase" evidence="2">
    <location>
        <begin position="45"/>
        <end position="122"/>
    </location>
</feature>
<organism evidence="3">
    <name type="scientific">Vibrio coralliilyticus</name>
    <dbReference type="NCBI Taxonomy" id="190893"/>
    <lineage>
        <taxon>Bacteria</taxon>
        <taxon>Pseudomonadati</taxon>
        <taxon>Pseudomonadota</taxon>
        <taxon>Gammaproteobacteria</taxon>
        <taxon>Vibrionales</taxon>
        <taxon>Vibrionaceae</taxon>
        <taxon>Vibrio</taxon>
    </lineage>
</organism>
<accession>A0A837G9A1</accession>
<sequence length="404" mass="44494">MAAIIRENVPMPKLGQFIMKIPLFVIIALFALPTLSQDKVYRLDQFGAIGNDSQDDSQAIQTALSSLNPGDILVIPEGTYDVCQTLYLTNTKQISLIGSQGAVLRKCADFIGEYLLYIKETQNIFISGLHFIGLNNGDIKQVWGEQGVYLASTSGSHLSNNTFENFGDAALRVTTGPNQGESLSQDATLFANTFRNCSQVTTTQATQGSSAPGTQNIAFEYNLFQGCTLKLSSRHQVQGALVLHNTFKDISSAALEVSYYTDVSVKDNKFDNITGYVMNVYPNTRAEQPVHWGNVEFHNNDVSDSTMGIRLQSFSANESPTKSVENISVSHNRFSNITCEGTNEQKYKKIIRTYSQKSGYSFENVNIVGNEYDGESGCDFLSIDTSSEKIKIEENTKTLKVDGN</sequence>
<dbReference type="InterPro" id="IPR011050">
    <property type="entry name" value="Pectin_lyase_fold/virulence"/>
</dbReference>